<organism evidence="2 3">
    <name type="scientific">Prunus armeniaca</name>
    <name type="common">Apricot</name>
    <name type="synonym">Armeniaca vulgaris</name>
    <dbReference type="NCBI Taxonomy" id="36596"/>
    <lineage>
        <taxon>Eukaryota</taxon>
        <taxon>Viridiplantae</taxon>
        <taxon>Streptophyta</taxon>
        <taxon>Embryophyta</taxon>
        <taxon>Tracheophyta</taxon>
        <taxon>Spermatophyta</taxon>
        <taxon>Magnoliopsida</taxon>
        <taxon>eudicotyledons</taxon>
        <taxon>Gunneridae</taxon>
        <taxon>Pentapetalae</taxon>
        <taxon>rosids</taxon>
        <taxon>fabids</taxon>
        <taxon>Rosales</taxon>
        <taxon>Rosaceae</taxon>
        <taxon>Amygdaloideae</taxon>
        <taxon>Amygdaleae</taxon>
        <taxon>Prunus</taxon>
    </lineage>
</organism>
<dbReference type="Proteomes" id="UP000507222">
    <property type="component" value="Unassembled WGS sequence"/>
</dbReference>
<proteinExistence type="predicted"/>
<sequence>MSSGFPGSGNPGIPGGNRPGIGGKRGNAGGGGTCARPVAAHAAISSSKIIASTFLDMVIGKPGTLTFALYQKRVS</sequence>
<accession>A0A6J5U6N0</accession>
<feature type="region of interest" description="Disordered" evidence="1">
    <location>
        <begin position="1"/>
        <end position="32"/>
    </location>
</feature>
<gene>
    <name evidence="2" type="ORF">CURHAP_LOCUS18537</name>
</gene>
<evidence type="ECO:0000313" key="2">
    <source>
        <dbReference type="EMBL" id="CAB4272036.1"/>
    </source>
</evidence>
<evidence type="ECO:0000256" key="1">
    <source>
        <dbReference type="SAM" id="MobiDB-lite"/>
    </source>
</evidence>
<protein>
    <submittedName>
        <fullName evidence="2">Uncharacterized protein</fullName>
    </submittedName>
</protein>
<dbReference type="EMBL" id="CAEKDK010000003">
    <property type="protein sequence ID" value="CAB4272036.1"/>
    <property type="molecule type" value="Genomic_DNA"/>
</dbReference>
<dbReference type="AlphaFoldDB" id="A0A6J5U6N0"/>
<evidence type="ECO:0000313" key="3">
    <source>
        <dbReference type="Proteomes" id="UP000507222"/>
    </source>
</evidence>
<reference evidence="2 3" key="1">
    <citation type="submission" date="2020-05" db="EMBL/GenBank/DDBJ databases">
        <authorList>
            <person name="Campoy J."/>
            <person name="Schneeberger K."/>
            <person name="Spophaly S."/>
        </authorList>
    </citation>
    <scope>NUCLEOTIDE SEQUENCE [LARGE SCALE GENOMIC DNA]</scope>
    <source>
        <strain evidence="2">PruArmRojPasFocal</strain>
    </source>
</reference>
<name>A0A6J5U6N0_PRUAR</name>